<keyword evidence="1" id="KW-0812">Transmembrane</keyword>
<evidence type="ECO:0000313" key="3">
    <source>
        <dbReference type="Proteomes" id="UP000074108"/>
    </source>
</evidence>
<name>A0A147K8B3_9BACI</name>
<comment type="caution">
    <text evidence="2">The sequence shown here is derived from an EMBL/GenBank/DDBJ whole genome shotgun (WGS) entry which is preliminary data.</text>
</comment>
<sequence length="64" mass="7223">MDSIIFIALFINPLFCCILVLKSVALVKQIHQGNYDTGENTAWVTISFTLIVTSITWMIFLVSK</sequence>
<dbReference type="STRING" id="1150625.Q75_09210"/>
<dbReference type="AlphaFoldDB" id="A0A147K8B3"/>
<evidence type="ECO:0000313" key="2">
    <source>
        <dbReference type="EMBL" id="KUP06307.1"/>
    </source>
</evidence>
<dbReference type="RefSeq" id="WP_059351177.1">
    <property type="nucleotide sequence ID" value="NZ_LDYG01000029.1"/>
</dbReference>
<proteinExistence type="predicted"/>
<dbReference type="OrthoDB" id="2905441at2"/>
<gene>
    <name evidence="2" type="ORF">Q75_09210</name>
</gene>
<evidence type="ECO:0000256" key="1">
    <source>
        <dbReference type="SAM" id="Phobius"/>
    </source>
</evidence>
<keyword evidence="3" id="KW-1185">Reference proteome</keyword>
<keyword evidence="1" id="KW-0472">Membrane</keyword>
<reference evidence="2 3" key="1">
    <citation type="journal article" date="2016" name="Front. Microbiol.">
        <title>Microevolution Analysis of Bacillus coahuilensis Unveils Differences in Phosphorus Acquisition Strategies and Their Regulation.</title>
        <authorList>
            <person name="Gomez-Lunar Z."/>
            <person name="Hernandez-Gonzalez I."/>
            <person name="Rodriguez-Torres M.D."/>
            <person name="Souza V."/>
            <person name="Olmedo-Alvarez G."/>
        </authorList>
    </citation>
    <scope>NUCLEOTIDE SEQUENCE [LARGE SCALE GENOMIC DNA]</scope>
    <source>
        <strain evidence="3">p1.1.43</strain>
    </source>
</reference>
<feature type="transmembrane region" description="Helical" evidence="1">
    <location>
        <begin position="40"/>
        <end position="62"/>
    </location>
</feature>
<accession>A0A147K8B3</accession>
<dbReference type="Proteomes" id="UP000074108">
    <property type="component" value="Unassembled WGS sequence"/>
</dbReference>
<dbReference type="EMBL" id="LDYG01000029">
    <property type="protein sequence ID" value="KUP06307.1"/>
    <property type="molecule type" value="Genomic_DNA"/>
</dbReference>
<evidence type="ECO:0008006" key="4">
    <source>
        <dbReference type="Google" id="ProtNLM"/>
    </source>
</evidence>
<dbReference type="PATRIC" id="fig|1150625.3.peg.1953"/>
<protein>
    <recommendedName>
        <fullName evidence="4">PCZ2.2</fullName>
    </recommendedName>
</protein>
<organism evidence="2 3">
    <name type="scientific">Bacillus coahuilensis p1.1.43</name>
    <dbReference type="NCBI Taxonomy" id="1150625"/>
    <lineage>
        <taxon>Bacteria</taxon>
        <taxon>Bacillati</taxon>
        <taxon>Bacillota</taxon>
        <taxon>Bacilli</taxon>
        <taxon>Bacillales</taxon>
        <taxon>Bacillaceae</taxon>
        <taxon>Bacillus</taxon>
    </lineage>
</organism>
<keyword evidence="1" id="KW-1133">Transmembrane helix</keyword>